<gene>
    <name evidence="1" type="ORF">BDN72DRAFT_218901</name>
</gene>
<reference evidence="1 2" key="1">
    <citation type="journal article" date="2019" name="Nat. Ecol. Evol.">
        <title>Megaphylogeny resolves global patterns of mushroom evolution.</title>
        <authorList>
            <person name="Varga T."/>
            <person name="Krizsan K."/>
            <person name="Foldi C."/>
            <person name="Dima B."/>
            <person name="Sanchez-Garcia M."/>
            <person name="Sanchez-Ramirez S."/>
            <person name="Szollosi G.J."/>
            <person name="Szarkandi J.G."/>
            <person name="Papp V."/>
            <person name="Albert L."/>
            <person name="Andreopoulos W."/>
            <person name="Angelini C."/>
            <person name="Antonin V."/>
            <person name="Barry K.W."/>
            <person name="Bougher N.L."/>
            <person name="Buchanan P."/>
            <person name="Buyck B."/>
            <person name="Bense V."/>
            <person name="Catcheside P."/>
            <person name="Chovatia M."/>
            <person name="Cooper J."/>
            <person name="Damon W."/>
            <person name="Desjardin D."/>
            <person name="Finy P."/>
            <person name="Geml J."/>
            <person name="Haridas S."/>
            <person name="Hughes K."/>
            <person name="Justo A."/>
            <person name="Karasinski D."/>
            <person name="Kautmanova I."/>
            <person name="Kiss B."/>
            <person name="Kocsube S."/>
            <person name="Kotiranta H."/>
            <person name="LaButti K.M."/>
            <person name="Lechner B.E."/>
            <person name="Liimatainen K."/>
            <person name="Lipzen A."/>
            <person name="Lukacs Z."/>
            <person name="Mihaltcheva S."/>
            <person name="Morgado L.N."/>
            <person name="Niskanen T."/>
            <person name="Noordeloos M.E."/>
            <person name="Ohm R.A."/>
            <person name="Ortiz-Santana B."/>
            <person name="Ovrebo C."/>
            <person name="Racz N."/>
            <person name="Riley R."/>
            <person name="Savchenko A."/>
            <person name="Shiryaev A."/>
            <person name="Soop K."/>
            <person name="Spirin V."/>
            <person name="Szebenyi C."/>
            <person name="Tomsovsky M."/>
            <person name="Tulloss R.E."/>
            <person name="Uehling J."/>
            <person name="Grigoriev I.V."/>
            <person name="Vagvolgyi C."/>
            <person name="Papp T."/>
            <person name="Martin F.M."/>
            <person name="Miettinen O."/>
            <person name="Hibbett D.S."/>
            <person name="Nagy L.G."/>
        </authorList>
    </citation>
    <scope>NUCLEOTIDE SEQUENCE [LARGE SCALE GENOMIC DNA]</scope>
    <source>
        <strain evidence="1 2">NL-1719</strain>
    </source>
</reference>
<protein>
    <submittedName>
        <fullName evidence="1">Uncharacterized protein</fullName>
    </submittedName>
</protein>
<sequence>MALNPPFKSQAIRRNPQTGTDNGATPRLAPIPYPTVVPPRFRKGHLQRSPNTLPPHFRKGIIQTLEEMTPVDGGEDGDMQGVPPGSSPEPSASMTGEVEVKDEKPHKSKSPVQGKEQNEGIDPPEEDVSLAVVLIARVTAWLA</sequence>
<evidence type="ECO:0000313" key="2">
    <source>
        <dbReference type="Proteomes" id="UP000308600"/>
    </source>
</evidence>
<accession>A0ACD3AHR9</accession>
<dbReference type="Proteomes" id="UP000308600">
    <property type="component" value="Unassembled WGS sequence"/>
</dbReference>
<name>A0ACD3AHR9_9AGAR</name>
<organism evidence="1 2">
    <name type="scientific">Pluteus cervinus</name>
    <dbReference type="NCBI Taxonomy" id="181527"/>
    <lineage>
        <taxon>Eukaryota</taxon>
        <taxon>Fungi</taxon>
        <taxon>Dikarya</taxon>
        <taxon>Basidiomycota</taxon>
        <taxon>Agaricomycotina</taxon>
        <taxon>Agaricomycetes</taxon>
        <taxon>Agaricomycetidae</taxon>
        <taxon>Agaricales</taxon>
        <taxon>Pluteineae</taxon>
        <taxon>Pluteaceae</taxon>
        <taxon>Pluteus</taxon>
    </lineage>
</organism>
<evidence type="ECO:0000313" key="1">
    <source>
        <dbReference type="EMBL" id="TFK65051.1"/>
    </source>
</evidence>
<proteinExistence type="predicted"/>
<dbReference type="EMBL" id="ML208450">
    <property type="protein sequence ID" value="TFK65051.1"/>
    <property type="molecule type" value="Genomic_DNA"/>
</dbReference>
<keyword evidence="2" id="KW-1185">Reference proteome</keyword>